<feature type="non-terminal residue" evidence="1">
    <location>
        <position position="1"/>
    </location>
</feature>
<accession>A0A0K2UTF3</accession>
<protein>
    <submittedName>
        <fullName evidence="1">Uncharacterized protein</fullName>
    </submittedName>
</protein>
<dbReference type="AlphaFoldDB" id="A0A0K2UTF3"/>
<sequence length="45" mass="5346">SNAVWQCFCCCIDDGKYFIFSKQRKILHHNVEKFIDILGIQVEKQ</sequence>
<dbReference type="EMBL" id="HACA01023620">
    <property type="protein sequence ID" value="CDW40981.1"/>
    <property type="molecule type" value="Transcribed_RNA"/>
</dbReference>
<name>A0A0K2UTF3_LEPSM</name>
<organism evidence="1">
    <name type="scientific">Lepeophtheirus salmonis</name>
    <name type="common">Salmon louse</name>
    <name type="synonym">Caligus salmonis</name>
    <dbReference type="NCBI Taxonomy" id="72036"/>
    <lineage>
        <taxon>Eukaryota</taxon>
        <taxon>Metazoa</taxon>
        <taxon>Ecdysozoa</taxon>
        <taxon>Arthropoda</taxon>
        <taxon>Crustacea</taxon>
        <taxon>Multicrustacea</taxon>
        <taxon>Hexanauplia</taxon>
        <taxon>Copepoda</taxon>
        <taxon>Siphonostomatoida</taxon>
        <taxon>Caligidae</taxon>
        <taxon>Lepeophtheirus</taxon>
    </lineage>
</organism>
<evidence type="ECO:0000313" key="1">
    <source>
        <dbReference type="EMBL" id="CDW40981.1"/>
    </source>
</evidence>
<reference evidence="1" key="1">
    <citation type="submission" date="2014-05" db="EMBL/GenBank/DDBJ databases">
        <authorList>
            <person name="Chronopoulou M."/>
        </authorList>
    </citation>
    <scope>NUCLEOTIDE SEQUENCE</scope>
    <source>
        <tissue evidence="1">Whole organism</tissue>
    </source>
</reference>
<proteinExistence type="predicted"/>